<dbReference type="EMBL" id="BTGU01000019">
    <property type="protein sequence ID" value="GMN44960.1"/>
    <property type="molecule type" value="Genomic_DNA"/>
</dbReference>
<gene>
    <name evidence="2" type="ORF">TIFTF001_014153</name>
</gene>
<protein>
    <submittedName>
        <fullName evidence="2">Uncharacterized protein</fullName>
    </submittedName>
</protein>
<evidence type="ECO:0000256" key="1">
    <source>
        <dbReference type="SAM" id="Phobius"/>
    </source>
</evidence>
<dbReference type="Proteomes" id="UP001187192">
    <property type="component" value="Unassembled WGS sequence"/>
</dbReference>
<keyword evidence="3" id="KW-1185">Reference proteome</keyword>
<dbReference type="AlphaFoldDB" id="A0AA88A3C3"/>
<sequence length="137" mass="14736">METATRCLAKQEPCLDVLITEEAWQHRSLSPLGGLQEASKRAAYLARTALLALADLAALSALSAFVTSLVLLYGVVLNWLPAAIQKKEKESQEVRKERKKMVEDFAGAMNESSADGYEGREGGGAAMMKAEKAVAPP</sequence>
<proteinExistence type="predicted"/>
<organism evidence="2 3">
    <name type="scientific">Ficus carica</name>
    <name type="common">Common fig</name>
    <dbReference type="NCBI Taxonomy" id="3494"/>
    <lineage>
        <taxon>Eukaryota</taxon>
        <taxon>Viridiplantae</taxon>
        <taxon>Streptophyta</taxon>
        <taxon>Embryophyta</taxon>
        <taxon>Tracheophyta</taxon>
        <taxon>Spermatophyta</taxon>
        <taxon>Magnoliopsida</taxon>
        <taxon>eudicotyledons</taxon>
        <taxon>Gunneridae</taxon>
        <taxon>Pentapetalae</taxon>
        <taxon>rosids</taxon>
        <taxon>fabids</taxon>
        <taxon>Rosales</taxon>
        <taxon>Moraceae</taxon>
        <taxon>Ficeae</taxon>
        <taxon>Ficus</taxon>
    </lineage>
</organism>
<keyword evidence="1" id="KW-0472">Membrane</keyword>
<reference evidence="2" key="1">
    <citation type="submission" date="2023-07" db="EMBL/GenBank/DDBJ databases">
        <title>draft genome sequence of fig (Ficus carica).</title>
        <authorList>
            <person name="Takahashi T."/>
            <person name="Nishimura K."/>
        </authorList>
    </citation>
    <scope>NUCLEOTIDE SEQUENCE</scope>
</reference>
<comment type="caution">
    <text evidence="2">The sequence shown here is derived from an EMBL/GenBank/DDBJ whole genome shotgun (WGS) entry which is preliminary data.</text>
</comment>
<feature type="transmembrane region" description="Helical" evidence="1">
    <location>
        <begin position="56"/>
        <end position="80"/>
    </location>
</feature>
<accession>A0AA88A3C3</accession>
<evidence type="ECO:0000313" key="3">
    <source>
        <dbReference type="Proteomes" id="UP001187192"/>
    </source>
</evidence>
<name>A0AA88A3C3_FICCA</name>
<keyword evidence="1" id="KW-0812">Transmembrane</keyword>
<evidence type="ECO:0000313" key="2">
    <source>
        <dbReference type="EMBL" id="GMN44960.1"/>
    </source>
</evidence>
<keyword evidence="1" id="KW-1133">Transmembrane helix</keyword>